<keyword evidence="3" id="KW-0808">Transferase</keyword>
<dbReference type="PROSITE" id="PS50405">
    <property type="entry name" value="GST_CTER"/>
    <property type="match status" value="1"/>
</dbReference>
<evidence type="ECO:0000313" key="3">
    <source>
        <dbReference type="EMBL" id="SHI06755.1"/>
    </source>
</evidence>
<dbReference type="RefSeq" id="WP_079606001.1">
    <property type="nucleotide sequence ID" value="NZ_LT670817.1"/>
</dbReference>
<dbReference type="SUPFAM" id="SSF47616">
    <property type="entry name" value="GST C-terminal domain-like"/>
    <property type="match status" value="1"/>
</dbReference>
<gene>
    <name evidence="3" type="ORF">SAMN05443248_7897</name>
</gene>
<dbReference type="OrthoDB" id="9797500at2"/>
<dbReference type="SUPFAM" id="SSF52833">
    <property type="entry name" value="Thioredoxin-like"/>
    <property type="match status" value="1"/>
</dbReference>
<accession>A0A1M5Y3S2</accession>
<reference evidence="3 4" key="1">
    <citation type="submission" date="2016-11" db="EMBL/GenBank/DDBJ databases">
        <authorList>
            <person name="Jaros S."/>
            <person name="Januszkiewicz K."/>
            <person name="Wedrychowicz H."/>
        </authorList>
    </citation>
    <scope>NUCLEOTIDE SEQUENCE [LARGE SCALE GENOMIC DNA]</scope>
    <source>
        <strain evidence="3 4">GAS138</strain>
    </source>
</reference>
<dbReference type="SFLD" id="SFLDG00358">
    <property type="entry name" value="Main_(cytGST)"/>
    <property type="match status" value="1"/>
</dbReference>
<evidence type="ECO:0000313" key="4">
    <source>
        <dbReference type="Proteomes" id="UP000189796"/>
    </source>
</evidence>
<sequence length="216" mass="23771">MPKPEIIGSVRSTYTRVVRMVCEEKAIEYVLTETMLGAPEILAIHPFGKMPVLRHGDVALCESKAIATYLDRVFPGPDLFPSDPRLAALTEQWVSLVNTVVDRTMIRTYLLAYAFPRTADGKPDRKAIDAATPALRQQIGVLDQAVAATGYLVGDRFTFADINLLPILFQVRQLPEGAEALAAAHHLAGYYDRHAARPSFKRTIPPPGPPGRARPK</sequence>
<dbReference type="EMBL" id="LT670817">
    <property type="protein sequence ID" value="SHI06755.1"/>
    <property type="molecule type" value="Genomic_DNA"/>
</dbReference>
<dbReference type="SFLD" id="SFLDS00019">
    <property type="entry name" value="Glutathione_Transferase_(cytos"/>
    <property type="match status" value="1"/>
</dbReference>
<dbReference type="Gene3D" id="1.20.1050.10">
    <property type="match status" value="1"/>
</dbReference>
<name>A0A1M5Y3S2_9BRAD</name>
<protein>
    <submittedName>
        <fullName evidence="3">Glutathione S-transferase</fullName>
    </submittedName>
</protein>
<dbReference type="InterPro" id="IPR036282">
    <property type="entry name" value="Glutathione-S-Trfase_C_sf"/>
</dbReference>
<dbReference type="AlphaFoldDB" id="A0A1M5Y3S2"/>
<organism evidence="3 4">
    <name type="scientific">Bradyrhizobium erythrophlei</name>
    <dbReference type="NCBI Taxonomy" id="1437360"/>
    <lineage>
        <taxon>Bacteria</taxon>
        <taxon>Pseudomonadati</taxon>
        <taxon>Pseudomonadota</taxon>
        <taxon>Alphaproteobacteria</taxon>
        <taxon>Hyphomicrobiales</taxon>
        <taxon>Nitrobacteraceae</taxon>
        <taxon>Bradyrhizobium</taxon>
    </lineage>
</organism>
<dbReference type="InterPro" id="IPR004046">
    <property type="entry name" value="GST_C"/>
</dbReference>
<feature type="domain" description="GST N-terminal" evidence="1">
    <location>
        <begin position="2"/>
        <end position="78"/>
    </location>
</feature>
<dbReference type="Gene3D" id="3.40.30.10">
    <property type="entry name" value="Glutaredoxin"/>
    <property type="match status" value="1"/>
</dbReference>
<evidence type="ECO:0000259" key="1">
    <source>
        <dbReference type="PROSITE" id="PS50404"/>
    </source>
</evidence>
<dbReference type="InterPro" id="IPR036249">
    <property type="entry name" value="Thioredoxin-like_sf"/>
</dbReference>
<feature type="domain" description="GST C-terminal" evidence="2">
    <location>
        <begin position="83"/>
        <end position="216"/>
    </location>
</feature>
<dbReference type="Pfam" id="PF00043">
    <property type="entry name" value="GST_C"/>
    <property type="match status" value="1"/>
</dbReference>
<dbReference type="Proteomes" id="UP000189796">
    <property type="component" value="Chromosome I"/>
</dbReference>
<evidence type="ECO:0000259" key="2">
    <source>
        <dbReference type="PROSITE" id="PS50405"/>
    </source>
</evidence>
<dbReference type="Pfam" id="PF13417">
    <property type="entry name" value="GST_N_3"/>
    <property type="match status" value="1"/>
</dbReference>
<proteinExistence type="predicted"/>
<dbReference type="PROSITE" id="PS50404">
    <property type="entry name" value="GST_NTER"/>
    <property type="match status" value="1"/>
</dbReference>
<dbReference type="InterPro" id="IPR010987">
    <property type="entry name" value="Glutathione-S-Trfase_C-like"/>
</dbReference>
<dbReference type="PANTHER" id="PTHR44051">
    <property type="entry name" value="GLUTATHIONE S-TRANSFERASE-RELATED"/>
    <property type="match status" value="1"/>
</dbReference>
<dbReference type="CDD" id="cd00299">
    <property type="entry name" value="GST_C_family"/>
    <property type="match status" value="1"/>
</dbReference>
<dbReference type="GO" id="GO:0016740">
    <property type="term" value="F:transferase activity"/>
    <property type="evidence" value="ECO:0007669"/>
    <property type="project" value="UniProtKB-KW"/>
</dbReference>
<dbReference type="InterPro" id="IPR040079">
    <property type="entry name" value="Glutathione_S-Trfase"/>
</dbReference>
<dbReference type="PANTHER" id="PTHR44051:SF8">
    <property type="entry name" value="GLUTATHIONE S-TRANSFERASE GSTA"/>
    <property type="match status" value="1"/>
</dbReference>
<dbReference type="InterPro" id="IPR004045">
    <property type="entry name" value="Glutathione_S-Trfase_N"/>
</dbReference>